<evidence type="ECO:0000313" key="5">
    <source>
        <dbReference type="Proteomes" id="UP001150830"/>
    </source>
</evidence>
<dbReference type="InterPro" id="IPR037238">
    <property type="entry name" value="YbiA-like_sf"/>
</dbReference>
<comment type="caution">
    <text evidence="4">The sequence shown here is derived from an EMBL/GenBank/DDBJ whole genome shotgun (WGS) entry which is preliminary data.</text>
</comment>
<evidence type="ECO:0000259" key="3">
    <source>
        <dbReference type="Pfam" id="PF08719"/>
    </source>
</evidence>
<gene>
    <name evidence="4" type="ORF">OUO13_01785</name>
</gene>
<protein>
    <submittedName>
        <fullName evidence="4">NADAR family protein</fullName>
    </submittedName>
</protein>
<dbReference type="Pfam" id="PF08719">
    <property type="entry name" value="NADAR"/>
    <property type="match status" value="1"/>
</dbReference>
<dbReference type="Gene3D" id="1.10.357.40">
    <property type="entry name" value="YbiA-like"/>
    <property type="match status" value="1"/>
</dbReference>
<dbReference type="CDD" id="cd15457">
    <property type="entry name" value="NADAR"/>
    <property type="match status" value="1"/>
</dbReference>
<evidence type="ECO:0000256" key="1">
    <source>
        <dbReference type="ARBA" id="ARBA00000022"/>
    </source>
</evidence>
<comment type="catalytic activity">
    <reaction evidence="1">
        <text>5-amino-6-(5-phospho-D-ribosylamino)uracil + H2O = 5,6-diaminouracil + D-ribose 5-phosphate</text>
        <dbReference type="Rhea" id="RHEA:55020"/>
        <dbReference type="ChEBI" id="CHEBI:15377"/>
        <dbReference type="ChEBI" id="CHEBI:46252"/>
        <dbReference type="ChEBI" id="CHEBI:58453"/>
        <dbReference type="ChEBI" id="CHEBI:78346"/>
    </reaction>
</comment>
<dbReference type="SUPFAM" id="SSF143990">
    <property type="entry name" value="YbiA-like"/>
    <property type="match status" value="1"/>
</dbReference>
<keyword evidence="5" id="KW-1185">Reference proteome</keyword>
<accession>A0A9X3EAC8</accession>
<organism evidence="4 5">
    <name type="scientific">Parathalassolituus penaei</name>
    <dbReference type="NCBI Taxonomy" id="2997323"/>
    <lineage>
        <taxon>Bacteria</taxon>
        <taxon>Pseudomonadati</taxon>
        <taxon>Pseudomonadota</taxon>
        <taxon>Gammaproteobacteria</taxon>
        <taxon>Oceanospirillales</taxon>
        <taxon>Oceanospirillaceae</taxon>
        <taxon>Parathalassolituus</taxon>
    </lineage>
</organism>
<dbReference type="EMBL" id="JAPNOA010000007">
    <property type="protein sequence ID" value="MCY0963914.1"/>
    <property type="molecule type" value="Genomic_DNA"/>
</dbReference>
<comment type="catalytic activity">
    <reaction evidence="2">
        <text>2,5-diamino-6-hydroxy-4-(5-phosphoribosylamino)-pyrimidine + H2O = 2,5,6-triamino-4-hydroxypyrimidine + D-ribose 5-phosphate</text>
        <dbReference type="Rhea" id="RHEA:23436"/>
        <dbReference type="ChEBI" id="CHEBI:15377"/>
        <dbReference type="ChEBI" id="CHEBI:58614"/>
        <dbReference type="ChEBI" id="CHEBI:78346"/>
        <dbReference type="ChEBI" id="CHEBI:137796"/>
    </reaction>
</comment>
<dbReference type="RefSeq" id="WP_283172133.1">
    <property type="nucleotide sequence ID" value="NZ_JAPNOA010000007.1"/>
</dbReference>
<evidence type="ECO:0000256" key="2">
    <source>
        <dbReference type="ARBA" id="ARBA00000751"/>
    </source>
</evidence>
<proteinExistence type="predicted"/>
<dbReference type="Proteomes" id="UP001150830">
    <property type="component" value="Unassembled WGS sequence"/>
</dbReference>
<reference evidence="4" key="1">
    <citation type="submission" date="2022-11" db="EMBL/GenBank/DDBJ databases">
        <title>Parathalassolutuus dongxingensis gen. nov., sp. nov., a novel member of family Oceanospirillaceae isolated from a coastal shrimp pond in Guangxi, China.</title>
        <authorList>
            <person name="Chen H."/>
        </authorList>
    </citation>
    <scope>NUCLEOTIDE SEQUENCE</scope>
    <source>
        <strain evidence="4">G-43</strain>
    </source>
</reference>
<dbReference type="InterPro" id="IPR012816">
    <property type="entry name" value="NADAR"/>
</dbReference>
<feature type="domain" description="NADAR" evidence="3">
    <location>
        <begin position="17"/>
        <end position="148"/>
    </location>
</feature>
<dbReference type="AlphaFoldDB" id="A0A9X3EAC8"/>
<evidence type="ECO:0000313" key="4">
    <source>
        <dbReference type="EMBL" id="MCY0963914.1"/>
    </source>
</evidence>
<name>A0A9X3EAC8_9GAMM</name>
<sequence>MFFPEPGNKHYVVRDDANDPLSAYSRFGFELDDAEWPTVEHYYQGMKFEKGPIRDAIRIAENAAQAVKLAKANKKAVRKDWDDVRKVMMTRAIYIKCRTHPEVAAALLKTGTDKIVENSMYDYYWGCGRDGRGHNTYGVVLMAVRDKLLQEQGSVQG</sequence>
<dbReference type="NCBIfam" id="TIGR02464">
    <property type="entry name" value="ribofla_fusion"/>
    <property type="match status" value="1"/>
</dbReference>